<protein>
    <submittedName>
        <fullName evidence="1">Uncharacterized protein</fullName>
    </submittedName>
</protein>
<proteinExistence type="predicted"/>
<dbReference type="AlphaFoldDB" id="A0A8X6TJD8"/>
<organism evidence="1 2">
    <name type="scientific">Nephila pilipes</name>
    <name type="common">Giant wood spider</name>
    <name type="synonym">Nephila maculata</name>
    <dbReference type="NCBI Taxonomy" id="299642"/>
    <lineage>
        <taxon>Eukaryota</taxon>
        <taxon>Metazoa</taxon>
        <taxon>Ecdysozoa</taxon>
        <taxon>Arthropoda</taxon>
        <taxon>Chelicerata</taxon>
        <taxon>Arachnida</taxon>
        <taxon>Araneae</taxon>
        <taxon>Araneomorphae</taxon>
        <taxon>Entelegynae</taxon>
        <taxon>Araneoidea</taxon>
        <taxon>Nephilidae</taxon>
        <taxon>Nephila</taxon>
    </lineage>
</organism>
<dbReference type="Proteomes" id="UP000887013">
    <property type="component" value="Unassembled WGS sequence"/>
</dbReference>
<evidence type="ECO:0000313" key="1">
    <source>
        <dbReference type="EMBL" id="GFT14479.1"/>
    </source>
</evidence>
<comment type="caution">
    <text evidence="1">The sequence shown here is derived from an EMBL/GenBank/DDBJ whole genome shotgun (WGS) entry which is preliminary data.</text>
</comment>
<name>A0A8X6TJD8_NEPPI</name>
<keyword evidence="2" id="KW-1185">Reference proteome</keyword>
<sequence>MSQTEFALSMIKVTQLPSLIRMEAGIIHHIVNRLVPNVLEFNELRYSSAIHHLTFRPIANHAILSHPPIPSRTVSLSEVSSACRTVANL</sequence>
<dbReference type="EMBL" id="BMAW01104451">
    <property type="protein sequence ID" value="GFT14479.1"/>
    <property type="molecule type" value="Genomic_DNA"/>
</dbReference>
<reference evidence="1" key="1">
    <citation type="submission" date="2020-08" db="EMBL/GenBank/DDBJ databases">
        <title>Multicomponent nature underlies the extraordinary mechanical properties of spider dragline silk.</title>
        <authorList>
            <person name="Kono N."/>
            <person name="Nakamura H."/>
            <person name="Mori M."/>
            <person name="Yoshida Y."/>
            <person name="Ohtoshi R."/>
            <person name="Malay A.D."/>
            <person name="Moran D.A.P."/>
            <person name="Tomita M."/>
            <person name="Numata K."/>
            <person name="Arakawa K."/>
        </authorList>
    </citation>
    <scope>NUCLEOTIDE SEQUENCE</scope>
</reference>
<evidence type="ECO:0000313" key="2">
    <source>
        <dbReference type="Proteomes" id="UP000887013"/>
    </source>
</evidence>
<gene>
    <name evidence="1" type="ORF">NPIL_602001</name>
</gene>
<accession>A0A8X6TJD8</accession>